<evidence type="ECO:0000313" key="4">
    <source>
        <dbReference type="Proteomes" id="UP000242715"/>
    </source>
</evidence>
<keyword evidence="2" id="KW-0560">Oxidoreductase</keyword>
<sequence length="625" mass="69711">MAPKTITKSFAQALSNSCTFTASQLSKPCLKGEQISIKISEDEYLEGVLDCQNVLHGRFTLPKGSSPVGLPELKDKILKFWKTNSPWSIVSLGKGYFEFIFSSLDDLSAVRSIGFWNLSPGLLRTFAWSADFNPFTVQPTNAQVWIRIHGLAREYWRPKILFEIAGAVGSPLALDEATKKRTFGHFARILIDVDLNSNLRERILIERNDFDFYVDVEYENIPPFCNTCQIIGHSLKNCKYQNPPKNTASLVNKEKAKPVTTMPSALEPVEIASNQFVVDEDPLIEDLTRDKEVRPSVLVGDVLNFEEELLPANDLALKTRVDLEIITPDLRIVGSWSDAVTDLDYIQDPPSWCGTSSDITISDVALASDIGHRVYTDEEETTAAINYLKDRSAAMEEPFTVVSKAKKKKPQKGFPELVLGGVDNPSHAAEFAIAEMINQPDLLQRATEELDNVVGKQRLVQESDIPNLNYVKACAREAFRLHPITIFNPPHVAMDNIKVGNYMIPKGSHVLLSKQGLGRNPKIWNEPFKFKPERHLKNDGSMVVLAEPDLKFISFSTGRRGCPGIVLGTTMTVMLLSRLLHGFNWSGPPNVSTIDLLKYSNGDRYLGGPVMAIAKPRLAVELYHP</sequence>
<keyword evidence="1 2" id="KW-0408">Iron</keyword>
<keyword evidence="4" id="KW-1185">Reference proteome</keyword>
<dbReference type="InterPro" id="IPR036396">
    <property type="entry name" value="Cyt_P450_sf"/>
</dbReference>
<dbReference type="Gene3D" id="1.10.630.10">
    <property type="entry name" value="Cytochrome P450"/>
    <property type="match status" value="1"/>
</dbReference>
<protein>
    <recommendedName>
        <fullName evidence="5">DUF4283 domain-containing protein</fullName>
    </recommendedName>
</protein>
<comment type="similarity">
    <text evidence="2">Belongs to the cytochrome P450 family.</text>
</comment>
<reference evidence="4" key="1">
    <citation type="journal article" date="2017" name="Front. Plant Sci.">
        <title>Climate Clever Clovers: New Paradigm to Reduce the Environmental Footprint of Ruminants by Breeding Low Methanogenic Forages Utilizing Haplotype Variation.</title>
        <authorList>
            <person name="Kaur P."/>
            <person name="Appels R."/>
            <person name="Bayer P.E."/>
            <person name="Keeble-Gagnere G."/>
            <person name="Wang J."/>
            <person name="Hirakawa H."/>
            <person name="Shirasawa K."/>
            <person name="Vercoe P."/>
            <person name="Stefanova K."/>
            <person name="Durmic Z."/>
            <person name="Nichols P."/>
            <person name="Revell C."/>
            <person name="Isobe S.N."/>
            <person name="Edwards D."/>
            <person name="Erskine W."/>
        </authorList>
    </citation>
    <scope>NUCLEOTIDE SEQUENCE [LARGE SCALE GENOMIC DNA]</scope>
    <source>
        <strain evidence="4">cv. Daliak</strain>
    </source>
</reference>
<dbReference type="GO" id="GO:0004497">
    <property type="term" value="F:monooxygenase activity"/>
    <property type="evidence" value="ECO:0007669"/>
    <property type="project" value="UniProtKB-KW"/>
</dbReference>
<dbReference type="GO" id="GO:0005506">
    <property type="term" value="F:iron ion binding"/>
    <property type="evidence" value="ECO:0007669"/>
    <property type="project" value="InterPro"/>
</dbReference>
<comment type="cofactor">
    <cofactor evidence="1">
        <name>heme</name>
        <dbReference type="ChEBI" id="CHEBI:30413"/>
    </cofactor>
</comment>
<dbReference type="PANTHER" id="PTHR47949:SF4">
    <property type="entry name" value="TYROSINE N-MONOOXYGENASE"/>
    <property type="match status" value="1"/>
</dbReference>
<dbReference type="PROSITE" id="PS00086">
    <property type="entry name" value="CYTOCHROME_P450"/>
    <property type="match status" value="1"/>
</dbReference>
<keyword evidence="1 2" id="KW-0349">Heme</keyword>
<evidence type="ECO:0008006" key="5">
    <source>
        <dbReference type="Google" id="ProtNLM"/>
    </source>
</evidence>
<dbReference type="InterPro" id="IPR017972">
    <property type="entry name" value="Cyt_P450_CS"/>
</dbReference>
<dbReference type="EMBL" id="DF973188">
    <property type="protein sequence ID" value="GAU18640.1"/>
    <property type="molecule type" value="Genomic_DNA"/>
</dbReference>
<keyword evidence="1 2" id="KW-0479">Metal-binding</keyword>
<dbReference type="PRINTS" id="PR00463">
    <property type="entry name" value="EP450I"/>
</dbReference>
<dbReference type="GO" id="GO:0016705">
    <property type="term" value="F:oxidoreductase activity, acting on paired donors, with incorporation or reduction of molecular oxygen"/>
    <property type="evidence" value="ECO:0007669"/>
    <property type="project" value="InterPro"/>
</dbReference>
<feature type="binding site" description="axial binding residue" evidence="1">
    <location>
        <position position="562"/>
    </location>
    <ligand>
        <name>heme</name>
        <dbReference type="ChEBI" id="CHEBI:30413"/>
    </ligand>
    <ligandPart>
        <name>Fe</name>
        <dbReference type="ChEBI" id="CHEBI:18248"/>
    </ligandPart>
</feature>
<proteinExistence type="inferred from homology"/>
<dbReference type="GO" id="GO:0020037">
    <property type="term" value="F:heme binding"/>
    <property type="evidence" value="ECO:0007669"/>
    <property type="project" value="InterPro"/>
</dbReference>
<dbReference type="InterPro" id="IPR001128">
    <property type="entry name" value="Cyt_P450"/>
</dbReference>
<keyword evidence="2" id="KW-0503">Monooxygenase</keyword>
<dbReference type="PANTHER" id="PTHR47949">
    <property type="entry name" value="CYTOCHROME P450 703A2-RELATED-RELATED"/>
    <property type="match status" value="1"/>
</dbReference>
<dbReference type="Proteomes" id="UP000242715">
    <property type="component" value="Unassembled WGS sequence"/>
</dbReference>
<dbReference type="InterPro" id="IPR002401">
    <property type="entry name" value="Cyt_P450_E_grp-I"/>
</dbReference>
<evidence type="ECO:0000256" key="1">
    <source>
        <dbReference type="PIRSR" id="PIRSR602401-1"/>
    </source>
</evidence>
<organism evidence="3 4">
    <name type="scientific">Trifolium subterraneum</name>
    <name type="common">Subterranean clover</name>
    <dbReference type="NCBI Taxonomy" id="3900"/>
    <lineage>
        <taxon>Eukaryota</taxon>
        <taxon>Viridiplantae</taxon>
        <taxon>Streptophyta</taxon>
        <taxon>Embryophyta</taxon>
        <taxon>Tracheophyta</taxon>
        <taxon>Spermatophyta</taxon>
        <taxon>Magnoliopsida</taxon>
        <taxon>eudicotyledons</taxon>
        <taxon>Gunneridae</taxon>
        <taxon>Pentapetalae</taxon>
        <taxon>rosids</taxon>
        <taxon>fabids</taxon>
        <taxon>Fabales</taxon>
        <taxon>Fabaceae</taxon>
        <taxon>Papilionoideae</taxon>
        <taxon>50 kb inversion clade</taxon>
        <taxon>NPAAA clade</taxon>
        <taxon>Hologalegina</taxon>
        <taxon>IRL clade</taxon>
        <taxon>Trifolieae</taxon>
        <taxon>Trifolium</taxon>
    </lineage>
</organism>
<evidence type="ECO:0000256" key="2">
    <source>
        <dbReference type="RuleBase" id="RU000461"/>
    </source>
</evidence>
<dbReference type="InterPro" id="IPR051382">
    <property type="entry name" value="CYP450_AA/FA_Hydroxylases"/>
</dbReference>
<dbReference type="SUPFAM" id="SSF48264">
    <property type="entry name" value="Cytochrome P450"/>
    <property type="match status" value="1"/>
</dbReference>
<name>A0A2Z6M152_TRISU</name>
<dbReference type="Pfam" id="PF00067">
    <property type="entry name" value="p450"/>
    <property type="match status" value="1"/>
</dbReference>
<accession>A0A2Z6M152</accession>
<dbReference type="OrthoDB" id="2789670at2759"/>
<evidence type="ECO:0000313" key="3">
    <source>
        <dbReference type="EMBL" id="GAU18640.1"/>
    </source>
</evidence>
<dbReference type="AlphaFoldDB" id="A0A2Z6M152"/>
<gene>
    <name evidence="3" type="ORF">TSUD_124730</name>
</gene>